<dbReference type="Proteomes" id="UP001141552">
    <property type="component" value="Unassembled WGS sequence"/>
</dbReference>
<keyword evidence="3" id="KW-1185">Reference proteome</keyword>
<proteinExistence type="predicted"/>
<dbReference type="EMBL" id="JAKUCV010000267">
    <property type="protein sequence ID" value="KAJ4850631.1"/>
    <property type="molecule type" value="Genomic_DNA"/>
</dbReference>
<evidence type="ECO:0000313" key="2">
    <source>
        <dbReference type="EMBL" id="KAJ4850631.1"/>
    </source>
</evidence>
<evidence type="ECO:0000313" key="3">
    <source>
        <dbReference type="Proteomes" id="UP001141552"/>
    </source>
</evidence>
<gene>
    <name evidence="2" type="ORF">Tsubulata_020098</name>
</gene>
<accession>A0A9Q0GIX8</accession>
<dbReference type="InterPro" id="IPR051304">
    <property type="entry name" value="SCF_F-box_domain"/>
</dbReference>
<feature type="domain" description="KIB1-4 beta-propeller" evidence="1">
    <location>
        <begin position="136"/>
        <end position="350"/>
    </location>
</feature>
<dbReference type="OrthoDB" id="638130at2759"/>
<name>A0A9Q0GIX8_9ROSI</name>
<organism evidence="2 3">
    <name type="scientific">Turnera subulata</name>
    <dbReference type="NCBI Taxonomy" id="218843"/>
    <lineage>
        <taxon>Eukaryota</taxon>
        <taxon>Viridiplantae</taxon>
        <taxon>Streptophyta</taxon>
        <taxon>Embryophyta</taxon>
        <taxon>Tracheophyta</taxon>
        <taxon>Spermatophyta</taxon>
        <taxon>Magnoliopsida</taxon>
        <taxon>eudicotyledons</taxon>
        <taxon>Gunneridae</taxon>
        <taxon>Pentapetalae</taxon>
        <taxon>rosids</taxon>
        <taxon>fabids</taxon>
        <taxon>Malpighiales</taxon>
        <taxon>Passifloraceae</taxon>
        <taxon>Turnera</taxon>
    </lineage>
</organism>
<sequence length="407" mass="46921">MDSSGTRQWCDLVTDLLSKIAGCLENQCDLRRFRSVCRSWRTSTPRPPLPAHPLEPYRFLKLPSFPAERHYGDDTLVLVMFTVYSIEPLHQHQEDNTTAIATRPWVVKLKFWCRDTVRLSELSDSNLIVEGIHTLDLPKVLDLRDYQVREICSAYYHEREFICDTSRVRSGSFCKTEDGFILLMVARFKNELCMWRVGDDDWTLVDVTVEGFHGWYETVGCHNGKFYVVGDYGLTVTVDPISLEIKQVASNAESLREDRLHRFVLGWSEEDLFLVDMLSPDDLDIDGDKLSYEFRVWKLDEKRLKWVEEEEGLKDHVLFIANDWSALVPAKLLPGYKRNCAYFADGFGCCDHPASNFLVCELGRGPKEAVHLCSGSSSNFFWPPPSWLNQNQTLPNLCSLEEMCLFC</sequence>
<dbReference type="PANTHER" id="PTHR47123">
    <property type="entry name" value="F-BOX PROTEIN SKIP23"/>
    <property type="match status" value="1"/>
</dbReference>
<dbReference type="AlphaFoldDB" id="A0A9Q0GIX8"/>
<reference evidence="2" key="2">
    <citation type="journal article" date="2023" name="Plants (Basel)">
        <title>Annotation of the Turnera subulata (Passifloraceae) Draft Genome Reveals the S-Locus Evolved after the Divergence of Turneroideae from Passifloroideae in a Stepwise Manner.</title>
        <authorList>
            <person name="Henning P.M."/>
            <person name="Roalson E.H."/>
            <person name="Mir W."/>
            <person name="McCubbin A.G."/>
            <person name="Shore J.S."/>
        </authorList>
    </citation>
    <scope>NUCLEOTIDE SEQUENCE</scope>
    <source>
        <strain evidence="2">F60SS</strain>
    </source>
</reference>
<comment type="caution">
    <text evidence="2">The sequence shown here is derived from an EMBL/GenBank/DDBJ whole genome shotgun (WGS) entry which is preliminary data.</text>
</comment>
<dbReference type="InterPro" id="IPR005174">
    <property type="entry name" value="KIB1-4_b-propeller"/>
</dbReference>
<reference evidence="2" key="1">
    <citation type="submission" date="2022-02" db="EMBL/GenBank/DDBJ databases">
        <authorList>
            <person name="Henning P.M."/>
            <person name="McCubbin A.G."/>
            <person name="Shore J.S."/>
        </authorList>
    </citation>
    <scope>NUCLEOTIDE SEQUENCE</scope>
    <source>
        <strain evidence="2">F60SS</strain>
        <tissue evidence="2">Leaves</tissue>
    </source>
</reference>
<protein>
    <recommendedName>
        <fullName evidence="1">KIB1-4 beta-propeller domain-containing protein</fullName>
    </recommendedName>
</protein>
<dbReference type="Pfam" id="PF03478">
    <property type="entry name" value="Beta-prop_KIB1-4"/>
    <property type="match status" value="1"/>
</dbReference>
<evidence type="ECO:0000259" key="1">
    <source>
        <dbReference type="Pfam" id="PF03478"/>
    </source>
</evidence>
<dbReference type="PANTHER" id="PTHR47123:SF3">
    <property type="entry name" value="DUF295 DOMAIN-CONTAINING PROTEIN"/>
    <property type="match status" value="1"/>
</dbReference>